<gene>
    <name evidence="1" type="ORF">JTE90_018212</name>
</gene>
<evidence type="ECO:0000313" key="1">
    <source>
        <dbReference type="EMBL" id="KAG8180594.1"/>
    </source>
</evidence>
<dbReference type="EMBL" id="JAFNEN010000559">
    <property type="protein sequence ID" value="KAG8180594.1"/>
    <property type="molecule type" value="Genomic_DNA"/>
</dbReference>
<organism evidence="1 2">
    <name type="scientific">Oedothorax gibbosus</name>
    <dbReference type="NCBI Taxonomy" id="931172"/>
    <lineage>
        <taxon>Eukaryota</taxon>
        <taxon>Metazoa</taxon>
        <taxon>Ecdysozoa</taxon>
        <taxon>Arthropoda</taxon>
        <taxon>Chelicerata</taxon>
        <taxon>Arachnida</taxon>
        <taxon>Araneae</taxon>
        <taxon>Araneomorphae</taxon>
        <taxon>Entelegynae</taxon>
        <taxon>Araneoidea</taxon>
        <taxon>Linyphiidae</taxon>
        <taxon>Erigoninae</taxon>
        <taxon>Oedothorax</taxon>
    </lineage>
</organism>
<protein>
    <submittedName>
        <fullName evidence="1">Uncharacterized protein</fullName>
    </submittedName>
</protein>
<accession>A0AAV6UAA1</accession>
<name>A0AAV6UAA1_9ARAC</name>
<dbReference type="AlphaFoldDB" id="A0AAV6UAA1"/>
<keyword evidence="2" id="KW-1185">Reference proteome</keyword>
<sequence length="72" mass="8154">MVKTTKNIKLADGKSIGGRGRLSNPQINMLHYYYGLAIRRNPGDLQKMRQAIWAIYLHTISTDTFEILGISC</sequence>
<reference evidence="1 2" key="1">
    <citation type="journal article" date="2022" name="Nat. Ecol. Evol.">
        <title>A masculinizing supergene underlies an exaggerated male reproductive morph in a spider.</title>
        <authorList>
            <person name="Hendrickx F."/>
            <person name="De Corte Z."/>
            <person name="Sonet G."/>
            <person name="Van Belleghem S.M."/>
            <person name="Kostlbacher S."/>
            <person name="Vangestel C."/>
        </authorList>
    </citation>
    <scope>NUCLEOTIDE SEQUENCE [LARGE SCALE GENOMIC DNA]</scope>
    <source>
        <strain evidence="1">W744_W776</strain>
    </source>
</reference>
<proteinExistence type="predicted"/>
<comment type="caution">
    <text evidence="1">The sequence shown here is derived from an EMBL/GenBank/DDBJ whole genome shotgun (WGS) entry which is preliminary data.</text>
</comment>
<dbReference type="Proteomes" id="UP000827092">
    <property type="component" value="Unassembled WGS sequence"/>
</dbReference>
<evidence type="ECO:0000313" key="2">
    <source>
        <dbReference type="Proteomes" id="UP000827092"/>
    </source>
</evidence>